<dbReference type="EMBL" id="MCIA01000032">
    <property type="protein sequence ID" value="RKD29452.1"/>
    <property type="molecule type" value="Genomic_DNA"/>
</dbReference>
<sequence>MILLDYKDRRPIYEQIVEKLKDLMICGVLEQDSQLPSVRNLATDLSINPNTIQRAYAELERRGFIYSVKGRGSFVADTSSIQALKNNELRIKLGEWIDEAKRSGFTEDKVHTWIAKGWIKQEYLTGGGEIE</sequence>
<evidence type="ECO:0000256" key="2">
    <source>
        <dbReference type="ARBA" id="ARBA00023125"/>
    </source>
</evidence>
<organism evidence="5 6">
    <name type="scientific">Lacrimispora algidixylanolytica</name>
    <dbReference type="NCBI Taxonomy" id="94868"/>
    <lineage>
        <taxon>Bacteria</taxon>
        <taxon>Bacillati</taxon>
        <taxon>Bacillota</taxon>
        <taxon>Clostridia</taxon>
        <taxon>Lachnospirales</taxon>
        <taxon>Lachnospiraceae</taxon>
        <taxon>Lacrimispora</taxon>
    </lineage>
</organism>
<dbReference type="CDD" id="cd07377">
    <property type="entry name" value="WHTH_GntR"/>
    <property type="match status" value="1"/>
</dbReference>
<evidence type="ECO:0000313" key="6">
    <source>
        <dbReference type="Proteomes" id="UP000284277"/>
    </source>
</evidence>
<dbReference type="PROSITE" id="PS50949">
    <property type="entry name" value="HTH_GNTR"/>
    <property type="match status" value="1"/>
</dbReference>
<evidence type="ECO:0000313" key="5">
    <source>
        <dbReference type="EMBL" id="RKD29452.1"/>
    </source>
</evidence>
<evidence type="ECO:0000256" key="3">
    <source>
        <dbReference type="ARBA" id="ARBA00023163"/>
    </source>
</evidence>
<dbReference type="GO" id="GO:0003677">
    <property type="term" value="F:DNA binding"/>
    <property type="evidence" value="ECO:0007669"/>
    <property type="project" value="UniProtKB-KW"/>
</dbReference>
<keyword evidence="2" id="KW-0238">DNA-binding</keyword>
<reference evidence="5 6" key="1">
    <citation type="submission" date="2016-08" db="EMBL/GenBank/DDBJ databases">
        <title>A new outlook on sporulation: Clostridium algidixylanolyticum.</title>
        <authorList>
            <person name="Poppleton D.I."/>
            <person name="Gribaldo S."/>
        </authorList>
    </citation>
    <scope>NUCLEOTIDE SEQUENCE [LARGE SCALE GENOMIC DNA]</scope>
    <source>
        <strain evidence="5 6">SPL73</strain>
    </source>
</reference>
<keyword evidence="3" id="KW-0804">Transcription</keyword>
<gene>
    <name evidence="5" type="ORF">BET01_08900</name>
</gene>
<keyword evidence="1" id="KW-0805">Transcription regulation</keyword>
<dbReference type="Proteomes" id="UP000284277">
    <property type="component" value="Unassembled WGS sequence"/>
</dbReference>
<dbReference type="InterPro" id="IPR036390">
    <property type="entry name" value="WH_DNA-bd_sf"/>
</dbReference>
<feature type="domain" description="HTH gntR-type" evidence="4">
    <location>
        <begin position="10"/>
        <end position="78"/>
    </location>
</feature>
<dbReference type="InterPro" id="IPR000524">
    <property type="entry name" value="Tscrpt_reg_HTH_GntR"/>
</dbReference>
<accession>A0A419SW55</accession>
<evidence type="ECO:0000256" key="1">
    <source>
        <dbReference type="ARBA" id="ARBA00023015"/>
    </source>
</evidence>
<dbReference type="PANTHER" id="PTHR38445">
    <property type="entry name" value="HTH-TYPE TRANSCRIPTIONAL REPRESSOR YTRA"/>
    <property type="match status" value="1"/>
</dbReference>
<protein>
    <submittedName>
        <fullName evidence="5">GntR family transcriptional regulator</fullName>
    </submittedName>
</protein>
<name>A0A419SW55_9FIRM</name>
<dbReference type="SMART" id="SM00345">
    <property type="entry name" value="HTH_GNTR"/>
    <property type="match status" value="1"/>
</dbReference>
<evidence type="ECO:0000259" key="4">
    <source>
        <dbReference type="PROSITE" id="PS50949"/>
    </source>
</evidence>
<dbReference type="SUPFAM" id="SSF46785">
    <property type="entry name" value="Winged helix' DNA-binding domain"/>
    <property type="match status" value="1"/>
</dbReference>
<dbReference type="InterPro" id="IPR036388">
    <property type="entry name" value="WH-like_DNA-bd_sf"/>
</dbReference>
<dbReference type="PANTHER" id="PTHR38445:SF9">
    <property type="entry name" value="HTH-TYPE TRANSCRIPTIONAL REPRESSOR YTRA"/>
    <property type="match status" value="1"/>
</dbReference>
<dbReference type="Gene3D" id="1.10.10.10">
    <property type="entry name" value="Winged helix-like DNA-binding domain superfamily/Winged helix DNA-binding domain"/>
    <property type="match status" value="1"/>
</dbReference>
<proteinExistence type="predicted"/>
<dbReference type="Pfam" id="PF00392">
    <property type="entry name" value="GntR"/>
    <property type="match status" value="1"/>
</dbReference>
<dbReference type="OrthoDB" id="9801546at2"/>
<dbReference type="GO" id="GO:0003700">
    <property type="term" value="F:DNA-binding transcription factor activity"/>
    <property type="evidence" value="ECO:0007669"/>
    <property type="project" value="InterPro"/>
</dbReference>
<dbReference type="RefSeq" id="WP_120198285.1">
    <property type="nucleotide sequence ID" value="NZ_MCIA01000032.1"/>
</dbReference>
<dbReference type="AlphaFoldDB" id="A0A419SW55"/>
<comment type="caution">
    <text evidence="5">The sequence shown here is derived from an EMBL/GenBank/DDBJ whole genome shotgun (WGS) entry which is preliminary data.</text>
</comment>
<keyword evidence="6" id="KW-1185">Reference proteome</keyword>